<proteinExistence type="predicted"/>
<dbReference type="InterPro" id="IPR050109">
    <property type="entry name" value="HTH-type_TetR-like_transc_reg"/>
</dbReference>
<dbReference type="AlphaFoldDB" id="A0A5P9QEY4"/>
<dbReference type="Proteomes" id="UP000326702">
    <property type="component" value="Chromosome"/>
</dbReference>
<evidence type="ECO:0000313" key="4">
    <source>
        <dbReference type="EMBL" id="QFV00044.1"/>
    </source>
</evidence>
<accession>A0A5P9QEY4</accession>
<evidence type="ECO:0000256" key="2">
    <source>
        <dbReference type="PROSITE-ProRule" id="PRU00335"/>
    </source>
</evidence>
<dbReference type="GO" id="GO:0003700">
    <property type="term" value="F:DNA-binding transcription factor activity"/>
    <property type="evidence" value="ECO:0007669"/>
    <property type="project" value="TreeGrafter"/>
</dbReference>
<dbReference type="Pfam" id="PF00440">
    <property type="entry name" value="TetR_N"/>
    <property type="match status" value="1"/>
</dbReference>
<dbReference type="Gene3D" id="1.10.357.10">
    <property type="entry name" value="Tetracycline Repressor, domain 2"/>
    <property type="match status" value="1"/>
</dbReference>
<gene>
    <name evidence="4" type="ORF">KDY119_03579</name>
</gene>
<sequence>MARRTHDTTYRPAVFYSDSMETFQRARSDEQRLIRRQTILRAAIEMLKEMPVSAITLNELSRRVGLAKSNVLRYFETREAVLLELLAQLAADFLAQAEEALPSGIHPGDAPSDRARSLSHGLTTALEEHPMLCELLSAQAGVLEHNVTTPVAARYKQAARESTLRLADLIQQSLPELDRERADRGATLAVILIGALWSHSHPAKAVQDAYDADPELALFNTPFPAAFEHAVDALLVGLLIETERETARATAHSTAEPLESVSAP</sequence>
<dbReference type="InterPro" id="IPR001647">
    <property type="entry name" value="HTH_TetR"/>
</dbReference>
<dbReference type="SUPFAM" id="SSF46689">
    <property type="entry name" value="Homeodomain-like"/>
    <property type="match status" value="1"/>
</dbReference>
<dbReference type="RefSeq" id="WP_345295858.1">
    <property type="nucleotide sequence ID" value="NZ_BAABIH010000009.1"/>
</dbReference>
<evidence type="ECO:0000256" key="1">
    <source>
        <dbReference type="ARBA" id="ARBA00023125"/>
    </source>
</evidence>
<name>A0A5P9QEY4_9MICO</name>
<feature type="domain" description="HTH tetR-type" evidence="3">
    <location>
        <begin position="33"/>
        <end position="93"/>
    </location>
</feature>
<evidence type="ECO:0000259" key="3">
    <source>
        <dbReference type="PROSITE" id="PS50977"/>
    </source>
</evidence>
<dbReference type="EMBL" id="CP045529">
    <property type="protein sequence ID" value="QFV00044.1"/>
    <property type="molecule type" value="Genomic_DNA"/>
</dbReference>
<dbReference type="PANTHER" id="PTHR30055:SF226">
    <property type="entry name" value="HTH-TYPE TRANSCRIPTIONAL REGULATOR PKSA"/>
    <property type="match status" value="1"/>
</dbReference>
<dbReference type="KEGG" id="lxl:KDY119_03579"/>
<reference evidence="4 5" key="1">
    <citation type="submission" date="2019-10" db="EMBL/GenBank/DDBJ databases">
        <title>Genome sequence of Luteimicrobium xylanilyticum HY-24.</title>
        <authorList>
            <person name="Kim D.Y."/>
            <person name="Park H.-Y."/>
        </authorList>
    </citation>
    <scope>NUCLEOTIDE SEQUENCE [LARGE SCALE GENOMIC DNA]</scope>
    <source>
        <strain evidence="4 5">HY-24</strain>
    </source>
</reference>
<protein>
    <recommendedName>
        <fullName evidence="3">HTH tetR-type domain-containing protein</fullName>
    </recommendedName>
</protein>
<dbReference type="PROSITE" id="PS50977">
    <property type="entry name" value="HTH_TETR_2"/>
    <property type="match status" value="1"/>
</dbReference>
<dbReference type="GO" id="GO:0000976">
    <property type="term" value="F:transcription cis-regulatory region binding"/>
    <property type="evidence" value="ECO:0007669"/>
    <property type="project" value="TreeGrafter"/>
</dbReference>
<organism evidence="4 5">
    <name type="scientific">Luteimicrobium xylanilyticum</name>
    <dbReference type="NCBI Taxonomy" id="1133546"/>
    <lineage>
        <taxon>Bacteria</taxon>
        <taxon>Bacillati</taxon>
        <taxon>Actinomycetota</taxon>
        <taxon>Actinomycetes</taxon>
        <taxon>Micrococcales</taxon>
        <taxon>Luteimicrobium</taxon>
    </lineage>
</organism>
<dbReference type="Pfam" id="PF17929">
    <property type="entry name" value="TetR_C_34"/>
    <property type="match status" value="1"/>
</dbReference>
<dbReference type="PANTHER" id="PTHR30055">
    <property type="entry name" value="HTH-TYPE TRANSCRIPTIONAL REGULATOR RUTR"/>
    <property type="match status" value="1"/>
</dbReference>
<feature type="DNA-binding region" description="H-T-H motif" evidence="2">
    <location>
        <begin position="56"/>
        <end position="75"/>
    </location>
</feature>
<evidence type="ECO:0000313" key="5">
    <source>
        <dbReference type="Proteomes" id="UP000326702"/>
    </source>
</evidence>
<dbReference type="InterPro" id="IPR041483">
    <property type="entry name" value="TetR_C_34"/>
</dbReference>
<keyword evidence="5" id="KW-1185">Reference proteome</keyword>
<dbReference type="InterPro" id="IPR009057">
    <property type="entry name" value="Homeodomain-like_sf"/>
</dbReference>
<keyword evidence="1 2" id="KW-0238">DNA-binding</keyword>